<dbReference type="InterPro" id="IPR009732">
    <property type="entry name" value="DUF1304"/>
</dbReference>
<organism evidence="2 3">
    <name type="scientific">Streptococcus constellatus subsp. constellatus SK53</name>
    <dbReference type="NCBI Taxonomy" id="1095730"/>
    <lineage>
        <taxon>Bacteria</taxon>
        <taxon>Bacillati</taxon>
        <taxon>Bacillota</taxon>
        <taxon>Bacilli</taxon>
        <taxon>Lactobacillales</taxon>
        <taxon>Streptococcaceae</taxon>
        <taxon>Streptococcus</taxon>
        <taxon>Streptococcus anginosus group</taxon>
    </lineage>
</organism>
<dbReference type="Proteomes" id="UP000005070">
    <property type="component" value="Unassembled WGS sequence"/>
</dbReference>
<dbReference type="Pfam" id="PF06993">
    <property type="entry name" value="DUF1304"/>
    <property type="match status" value="1"/>
</dbReference>
<name>A0AAD2SVH4_STRCV</name>
<comment type="caution">
    <text evidence="2">The sequence shown here is derived from an EMBL/GenBank/DDBJ whole genome shotgun (WGS) entry which is preliminary data.</text>
</comment>
<keyword evidence="1" id="KW-0472">Membrane</keyword>
<feature type="transmembrane region" description="Helical" evidence="1">
    <location>
        <begin position="29"/>
        <end position="46"/>
    </location>
</feature>
<feature type="transmembrane region" description="Helical" evidence="1">
    <location>
        <begin position="52"/>
        <end position="70"/>
    </location>
</feature>
<dbReference type="AlphaFoldDB" id="A0AAD2SVH4"/>
<keyword evidence="1" id="KW-1133">Transmembrane helix</keyword>
<evidence type="ECO:0000313" key="2">
    <source>
        <dbReference type="EMBL" id="EID19300.1"/>
    </source>
</evidence>
<sequence length="71" mass="7536">MNLVKKQLLQDSPSPHVGVQNEGSPRLEIVTLCVWSVIGIAGYGAVTANKKIILIQGGPAILAILSILLFK</sequence>
<gene>
    <name evidence="2" type="ORF">HMPREF1044_1153</name>
</gene>
<reference evidence="2 3" key="1">
    <citation type="submission" date="2012-01" db="EMBL/GenBank/DDBJ databases">
        <authorList>
            <person name="Harkins D.M."/>
            <person name="Madupu R."/>
            <person name="Durkin A.S."/>
            <person name="Torralba M."/>
            <person name="Methe B."/>
            <person name="Sutton G.G."/>
            <person name="Nelson K.E."/>
        </authorList>
    </citation>
    <scope>NUCLEOTIDE SEQUENCE [LARGE SCALE GENOMIC DNA]</scope>
    <source>
        <strain evidence="2 3">SK53</strain>
    </source>
</reference>
<evidence type="ECO:0000256" key="1">
    <source>
        <dbReference type="SAM" id="Phobius"/>
    </source>
</evidence>
<protein>
    <submittedName>
        <fullName evidence="2">PF06993 domain protein</fullName>
    </submittedName>
</protein>
<proteinExistence type="predicted"/>
<dbReference type="EMBL" id="AICQ01000041">
    <property type="protein sequence ID" value="EID19300.1"/>
    <property type="molecule type" value="Genomic_DNA"/>
</dbReference>
<accession>A0AAD2SVH4</accession>
<keyword evidence="1" id="KW-0812">Transmembrane</keyword>
<evidence type="ECO:0000313" key="3">
    <source>
        <dbReference type="Proteomes" id="UP000005070"/>
    </source>
</evidence>